<sequence>MRKIQPKFKNVSMLLALGLAAAVSNASAQGSDGLTGLYSKDGGALAIVEGSNETLIHYSAGFPQGDSVGTCDCALVVQRKTPTRWTLNVAGEKEPWTLRVEPQRLVLETKAPTCCGAGYPGKDSFTRGTPQPLTICKVKASKAGFFASDAANTPRKTFVVSGDAVEVYLDPVEPDLIPARFQGPQKATAGLIKRADLDCAADTAPSKAPQTAQAPIAADKLQPFAGTWVELTRKGKGFVILKPCSAQNRSFTVKPATGEVVVQLGQEATTLKVTSLEPGKGAGAWVLGLTSAAGKPEALQWKTADAAKGTVSVTSPDLFSQSHDYVRQEKQSAFPVKQETGCDEYEQ</sequence>
<organism evidence="2 3">
    <name type="scientific">Corallococcus sicarius</name>
    <dbReference type="NCBI Taxonomy" id="2316726"/>
    <lineage>
        <taxon>Bacteria</taxon>
        <taxon>Pseudomonadati</taxon>
        <taxon>Myxococcota</taxon>
        <taxon>Myxococcia</taxon>
        <taxon>Myxococcales</taxon>
        <taxon>Cystobacterineae</taxon>
        <taxon>Myxococcaceae</taxon>
        <taxon>Corallococcus</taxon>
    </lineage>
</organism>
<proteinExistence type="predicted"/>
<keyword evidence="3" id="KW-1185">Reference proteome</keyword>
<dbReference type="EMBL" id="RAWG01000081">
    <property type="protein sequence ID" value="RKH42719.1"/>
    <property type="molecule type" value="Genomic_DNA"/>
</dbReference>
<feature type="chain" id="PRO_5017276398" evidence="1">
    <location>
        <begin position="29"/>
        <end position="347"/>
    </location>
</feature>
<gene>
    <name evidence="2" type="ORF">D7X12_15025</name>
</gene>
<reference evidence="3" key="1">
    <citation type="submission" date="2018-09" db="EMBL/GenBank/DDBJ databases">
        <authorList>
            <person name="Livingstone P.G."/>
            <person name="Whitworth D.E."/>
        </authorList>
    </citation>
    <scope>NUCLEOTIDE SEQUENCE [LARGE SCALE GENOMIC DNA]</scope>
    <source>
        <strain evidence="3">CA040B</strain>
    </source>
</reference>
<evidence type="ECO:0000256" key="1">
    <source>
        <dbReference type="SAM" id="SignalP"/>
    </source>
</evidence>
<comment type="caution">
    <text evidence="2">The sequence shown here is derived from an EMBL/GenBank/DDBJ whole genome shotgun (WGS) entry which is preliminary data.</text>
</comment>
<name>A0A3A8NGJ0_9BACT</name>
<keyword evidence="1" id="KW-0732">Signal</keyword>
<feature type="signal peptide" evidence="1">
    <location>
        <begin position="1"/>
        <end position="28"/>
    </location>
</feature>
<evidence type="ECO:0000313" key="3">
    <source>
        <dbReference type="Proteomes" id="UP000273405"/>
    </source>
</evidence>
<protein>
    <submittedName>
        <fullName evidence="2">Uncharacterized protein</fullName>
    </submittedName>
</protein>
<dbReference type="Proteomes" id="UP000273405">
    <property type="component" value="Unassembled WGS sequence"/>
</dbReference>
<evidence type="ECO:0000313" key="2">
    <source>
        <dbReference type="EMBL" id="RKH42719.1"/>
    </source>
</evidence>
<dbReference type="AlphaFoldDB" id="A0A3A8NGJ0"/>
<accession>A0A3A8NGJ0</accession>
<dbReference type="OrthoDB" id="5503334at2"/>